<accession>A0A8S5LC13</accession>
<reference evidence="2" key="1">
    <citation type="journal article" date="2021" name="Proc. Natl. Acad. Sci. U.S.A.">
        <title>A Catalog of Tens of Thousands of Viruses from Human Metagenomes Reveals Hidden Associations with Chronic Diseases.</title>
        <authorList>
            <person name="Tisza M.J."/>
            <person name="Buck C.B."/>
        </authorList>
    </citation>
    <scope>NUCLEOTIDE SEQUENCE</scope>
    <source>
        <strain evidence="2">Ctt5z12</strain>
    </source>
</reference>
<dbReference type="EMBL" id="BK014676">
    <property type="protein sequence ID" value="DAD67403.1"/>
    <property type="molecule type" value="Genomic_DNA"/>
</dbReference>
<feature type="coiled-coil region" evidence="1">
    <location>
        <begin position="55"/>
        <end position="86"/>
    </location>
</feature>
<proteinExistence type="predicted"/>
<evidence type="ECO:0000256" key="1">
    <source>
        <dbReference type="SAM" id="Coils"/>
    </source>
</evidence>
<sequence>MTQEKAEAKIREYMGEICERTDKDDIYGGLDSLFEYEDYTDVVLCIREYLIEHPNEKVSETFKELLADLRKIKEKYKARIEATTAQILEPFRVITDEYERIAG</sequence>
<keyword evidence="1" id="KW-0175">Coiled coil</keyword>
<organism evidence="2">
    <name type="scientific">Siphoviridae sp. ctt5z12</name>
    <dbReference type="NCBI Taxonomy" id="2823604"/>
    <lineage>
        <taxon>Viruses</taxon>
        <taxon>Duplodnaviria</taxon>
        <taxon>Heunggongvirae</taxon>
        <taxon>Uroviricota</taxon>
        <taxon>Caudoviricetes</taxon>
    </lineage>
</organism>
<evidence type="ECO:0000313" key="2">
    <source>
        <dbReference type="EMBL" id="DAD67403.1"/>
    </source>
</evidence>
<name>A0A8S5LC13_9CAUD</name>
<protein>
    <submittedName>
        <fullName evidence="2">Uncharacterized protein</fullName>
    </submittedName>
</protein>